<evidence type="ECO:0000313" key="8">
    <source>
        <dbReference type="Proteomes" id="UP000229498"/>
    </source>
</evidence>
<sequence length="422" mass="45551">MALLLIFVGFYQSWNVALGIVNLCLISSIMALGVNMQWGYAGLFNVGIMGFTALGGLTAVLVSMPPVDAAWAAGGTDILLAALSLAATVVAIIVARRLTPRTMRLPVTIVLMIAGYFLISEFFVPAARQIEAVDSAQTGYLGGMGLPIVLAWPLGGLVAAGAAWFIGKIALGLRADYLAIATLGISEIIIAVIKYEEWLTRGVKNVTGLPRPVPYEVVLVQQPWFIGLADWLDAPDLSDLAGLFVKLCYAALFLLVLAIVMWFAERALRSPWGRMMRAIRDNREAAAAMGKDVTGRHLQVFVLGCATCGIAGAMLTTLDGQLTPTSYIPLRFTFLIWVMVILGGSGNNWGAVLGGFVIWFLWVEAEPLGNWFMQTITLPMADDSFLSQHLVAGAAYTRYLLMGAILLLVMRFAPKGLIPERH</sequence>
<reference evidence="7 8" key="1">
    <citation type="submission" date="2017-11" db="EMBL/GenBank/DDBJ databases">
        <title>Draft genome sequence of Rhizobiales bacterium SY3-13.</title>
        <authorList>
            <person name="Sun C."/>
        </authorList>
    </citation>
    <scope>NUCLEOTIDE SEQUENCE [LARGE SCALE GENOMIC DNA]</scope>
    <source>
        <strain evidence="7 8">SY3-13</strain>
    </source>
</reference>
<dbReference type="EMBL" id="PHIG01000039">
    <property type="protein sequence ID" value="PJK28827.1"/>
    <property type="molecule type" value="Genomic_DNA"/>
</dbReference>
<dbReference type="GO" id="GO:0015658">
    <property type="term" value="F:branched-chain amino acid transmembrane transporter activity"/>
    <property type="evidence" value="ECO:0007669"/>
    <property type="project" value="InterPro"/>
</dbReference>
<comment type="subcellular location">
    <subcellularLocation>
        <location evidence="1">Cell membrane</location>
        <topology evidence="1">Multi-pass membrane protein</topology>
    </subcellularLocation>
</comment>
<dbReference type="CDD" id="cd06581">
    <property type="entry name" value="TM_PBP1_LivM_like"/>
    <property type="match status" value="1"/>
</dbReference>
<evidence type="ECO:0000256" key="2">
    <source>
        <dbReference type="ARBA" id="ARBA00022475"/>
    </source>
</evidence>
<dbReference type="OrthoDB" id="9814461at2"/>
<feature type="transmembrane region" description="Helical" evidence="6">
    <location>
        <begin position="349"/>
        <end position="365"/>
    </location>
</feature>
<feature type="transmembrane region" description="Helical" evidence="6">
    <location>
        <begin position="177"/>
        <end position="195"/>
    </location>
</feature>
<proteinExistence type="predicted"/>
<evidence type="ECO:0000256" key="1">
    <source>
        <dbReference type="ARBA" id="ARBA00004651"/>
    </source>
</evidence>
<protein>
    <submittedName>
        <fullName evidence="7">Branched-chain amino acid ABC transporter permease</fullName>
    </submittedName>
</protein>
<feature type="transmembrane region" description="Helical" evidence="6">
    <location>
        <begin position="324"/>
        <end position="342"/>
    </location>
</feature>
<dbReference type="InterPro" id="IPR001851">
    <property type="entry name" value="ABC_transp_permease"/>
</dbReference>
<keyword evidence="8" id="KW-1185">Reference proteome</keyword>
<feature type="transmembrane region" description="Helical" evidence="6">
    <location>
        <begin position="70"/>
        <end position="93"/>
    </location>
</feature>
<dbReference type="AlphaFoldDB" id="A0A2M9FZD3"/>
<dbReference type="Proteomes" id="UP000229498">
    <property type="component" value="Unassembled WGS sequence"/>
</dbReference>
<evidence type="ECO:0000313" key="7">
    <source>
        <dbReference type="EMBL" id="PJK28827.1"/>
    </source>
</evidence>
<accession>A0A2M9FZD3</accession>
<keyword evidence="2" id="KW-1003">Cell membrane</keyword>
<evidence type="ECO:0000256" key="6">
    <source>
        <dbReference type="SAM" id="Phobius"/>
    </source>
</evidence>
<feature type="transmembrane region" description="Helical" evidence="6">
    <location>
        <begin position="41"/>
        <end position="64"/>
    </location>
</feature>
<feature type="transmembrane region" description="Helical" evidence="6">
    <location>
        <begin position="144"/>
        <end position="165"/>
    </location>
</feature>
<feature type="transmembrane region" description="Helical" evidence="6">
    <location>
        <begin position="12"/>
        <end position="34"/>
    </location>
</feature>
<feature type="transmembrane region" description="Helical" evidence="6">
    <location>
        <begin position="298"/>
        <end position="318"/>
    </location>
</feature>
<name>A0A2M9FZD3_9PROT</name>
<comment type="caution">
    <text evidence="7">The sequence shown here is derived from an EMBL/GenBank/DDBJ whole genome shotgun (WGS) entry which is preliminary data.</text>
</comment>
<organism evidence="7 8">
    <name type="scientific">Minwuia thermotolerans</name>
    <dbReference type="NCBI Taxonomy" id="2056226"/>
    <lineage>
        <taxon>Bacteria</taxon>
        <taxon>Pseudomonadati</taxon>
        <taxon>Pseudomonadota</taxon>
        <taxon>Alphaproteobacteria</taxon>
        <taxon>Minwuiales</taxon>
        <taxon>Minwuiaceae</taxon>
        <taxon>Minwuia</taxon>
    </lineage>
</organism>
<evidence type="ECO:0000256" key="3">
    <source>
        <dbReference type="ARBA" id="ARBA00022692"/>
    </source>
</evidence>
<keyword evidence="3 6" id="KW-0812">Transmembrane</keyword>
<dbReference type="GO" id="GO:0005886">
    <property type="term" value="C:plasma membrane"/>
    <property type="evidence" value="ECO:0007669"/>
    <property type="project" value="UniProtKB-SubCell"/>
</dbReference>
<keyword evidence="5 6" id="KW-0472">Membrane</keyword>
<dbReference type="InterPro" id="IPR043428">
    <property type="entry name" value="LivM-like"/>
</dbReference>
<feature type="transmembrane region" description="Helical" evidence="6">
    <location>
        <begin position="240"/>
        <end position="264"/>
    </location>
</feature>
<keyword evidence="4 6" id="KW-1133">Transmembrane helix</keyword>
<dbReference type="PANTHER" id="PTHR30482:SF10">
    <property type="entry name" value="HIGH-AFFINITY BRANCHED-CHAIN AMINO ACID TRANSPORT PROTEIN BRAE"/>
    <property type="match status" value="1"/>
</dbReference>
<evidence type="ECO:0000256" key="4">
    <source>
        <dbReference type="ARBA" id="ARBA00022989"/>
    </source>
</evidence>
<gene>
    <name evidence="7" type="ORF">CVT23_15180</name>
</gene>
<feature type="transmembrane region" description="Helical" evidence="6">
    <location>
        <begin position="385"/>
        <end position="409"/>
    </location>
</feature>
<dbReference type="PANTHER" id="PTHR30482">
    <property type="entry name" value="HIGH-AFFINITY BRANCHED-CHAIN AMINO ACID TRANSPORT SYSTEM PERMEASE"/>
    <property type="match status" value="1"/>
</dbReference>
<feature type="transmembrane region" description="Helical" evidence="6">
    <location>
        <begin position="105"/>
        <end position="124"/>
    </location>
</feature>
<dbReference type="Pfam" id="PF02653">
    <property type="entry name" value="BPD_transp_2"/>
    <property type="match status" value="1"/>
</dbReference>
<evidence type="ECO:0000256" key="5">
    <source>
        <dbReference type="ARBA" id="ARBA00023136"/>
    </source>
</evidence>